<protein>
    <submittedName>
        <fullName evidence="1">SpdB protein</fullName>
    </submittedName>
</protein>
<evidence type="ECO:0000313" key="2">
    <source>
        <dbReference type="Proteomes" id="UP000646244"/>
    </source>
</evidence>
<dbReference type="AlphaFoldDB" id="A0A918TKW3"/>
<proteinExistence type="predicted"/>
<reference evidence="1" key="2">
    <citation type="submission" date="2020-09" db="EMBL/GenBank/DDBJ databases">
        <authorList>
            <person name="Sun Q."/>
            <person name="Ohkuma M."/>
        </authorList>
    </citation>
    <scope>NUCLEOTIDE SEQUENCE</scope>
    <source>
        <strain evidence="1">JCM 4633</strain>
    </source>
</reference>
<dbReference type="Proteomes" id="UP000646244">
    <property type="component" value="Unassembled WGS sequence"/>
</dbReference>
<dbReference type="InterPro" id="IPR007806">
    <property type="entry name" value="SpdB"/>
</dbReference>
<comment type="caution">
    <text evidence="1">The sequence shown here is derived from an EMBL/GenBank/DDBJ whole genome shotgun (WGS) entry which is preliminary data.</text>
</comment>
<sequence>MRRKRFWNRDRVGQVEIATHTDQLGRLAHTAACTAPGCDWSADYLNRAAAELAAQIHRCDPR</sequence>
<accession>A0A918TKW3</accession>
<name>A0A918TKW3_STRCJ</name>
<dbReference type="EMBL" id="BMVB01000008">
    <property type="protein sequence ID" value="GHC52356.1"/>
    <property type="molecule type" value="Genomic_DNA"/>
</dbReference>
<organism evidence="1 2">
    <name type="scientific">Streptomyces cinnamoneus</name>
    <name type="common">Streptoverticillium cinnamoneum</name>
    <dbReference type="NCBI Taxonomy" id="53446"/>
    <lineage>
        <taxon>Bacteria</taxon>
        <taxon>Bacillati</taxon>
        <taxon>Actinomycetota</taxon>
        <taxon>Actinomycetes</taxon>
        <taxon>Kitasatosporales</taxon>
        <taxon>Streptomycetaceae</taxon>
        <taxon>Streptomyces</taxon>
        <taxon>Streptomyces cinnamoneus group</taxon>
    </lineage>
</organism>
<dbReference type="Pfam" id="PF05122">
    <property type="entry name" value="SpdB"/>
    <property type="match status" value="1"/>
</dbReference>
<reference evidence="1" key="1">
    <citation type="journal article" date="2014" name="Int. J. Syst. Evol. Microbiol.">
        <title>Complete genome sequence of Corynebacterium casei LMG S-19264T (=DSM 44701T), isolated from a smear-ripened cheese.</title>
        <authorList>
            <consortium name="US DOE Joint Genome Institute (JGI-PGF)"/>
            <person name="Walter F."/>
            <person name="Albersmeier A."/>
            <person name="Kalinowski J."/>
            <person name="Ruckert C."/>
        </authorList>
    </citation>
    <scope>NUCLEOTIDE SEQUENCE</scope>
    <source>
        <strain evidence="1">JCM 4633</strain>
    </source>
</reference>
<dbReference type="RefSeq" id="WP_190110316.1">
    <property type="nucleotide sequence ID" value="NZ_BMVB01000008.1"/>
</dbReference>
<gene>
    <name evidence="1" type="ORF">GCM10010507_30600</name>
</gene>
<evidence type="ECO:0000313" key="1">
    <source>
        <dbReference type="EMBL" id="GHC52356.1"/>
    </source>
</evidence>